<name>A0A4R6IZC3_9ACTN</name>
<dbReference type="EMBL" id="SNWQ01000053">
    <property type="protein sequence ID" value="TDO27801.1"/>
    <property type="molecule type" value="Genomic_DNA"/>
</dbReference>
<comment type="caution">
    <text evidence="2">The sequence shown here is derived from an EMBL/GenBank/DDBJ whole genome shotgun (WGS) entry which is preliminary data.</text>
</comment>
<dbReference type="SUPFAM" id="SSF56059">
    <property type="entry name" value="Glutathione synthetase ATP-binding domain-like"/>
    <property type="match status" value="1"/>
</dbReference>
<dbReference type="OrthoDB" id="9794735at2"/>
<gene>
    <name evidence="2" type="ORF">EV643_15314</name>
</gene>
<evidence type="ECO:0000313" key="2">
    <source>
        <dbReference type="EMBL" id="TDO27801.1"/>
    </source>
</evidence>
<dbReference type="GO" id="GO:0009432">
    <property type="term" value="P:SOS response"/>
    <property type="evidence" value="ECO:0007669"/>
    <property type="project" value="TreeGrafter"/>
</dbReference>
<keyword evidence="3" id="KW-1185">Reference proteome</keyword>
<dbReference type="Pfam" id="PF21068">
    <property type="entry name" value="ATPgraspMvdD"/>
    <property type="match status" value="1"/>
</dbReference>
<organism evidence="2 3">
    <name type="scientific">Kribbella caucasensis</name>
    <dbReference type="NCBI Taxonomy" id="2512215"/>
    <lineage>
        <taxon>Bacteria</taxon>
        <taxon>Bacillati</taxon>
        <taxon>Actinomycetota</taxon>
        <taxon>Actinomycetes</taxon>
        <taxon>Propionibacteriales</taxon>
        <taxon>Kribbellaceae</taxon>
        <taxon>Kribbella</taxon>
    </lineage>
</organism>
<dbReference type="AlphaFoldDB" id="A0A4R6IZC3"/>
<dbReference type="GO" id="GO:0018169">
    <property type="term" value="F:ribosomal S6-glutamic acid ligase activity"/>
    <property type="evidence" value="ECO:0007669"/>
    <property type="project" value="TreeGrafter"/>
</dbReference>
<dbReference type="PANTHER" id="PTHR21621:SF0">
    <property type="entry name" value="BETA-CITRYLGLUTAMATE SYNTHASE B-RELATED"/>
    <property type="match status" value="1"/>
</dbReference>
<reference evidence="2 3" key="1">
    <citation type="submission" date="2019-03" db="EMBL/GenBank/DDBJ databases">
        <title>Genomic Encyclopedia of Type Strains, Phase III (KMG-III): the genomes of soil and plant-associated and newly described type strains.</title>
        <authorList>
            <person name="Whitman W."/>
        </authorList>
    </citation>
    <scope>NUCLEOTIDE SEQUENCE [LARGE SCALE GENOMIC DNA]</scope>
    <source>
        <strain evidence="2 3">VKM Ac-2527</strain>
    </source>
</reference>
<proteinExistence type="predicted"/>
<dbReference type="NCBIfam" id="TIGR04187">
    <property type="entry name" value="GRASP_SAV_5884"/>
    <property type="match status" value="1"/>
</dbReference>
<sequence length="317" mass="35485">MAADRPVLILTCADDPTSDVVVNELNNRDVPLFRCDPADVLAGGLEVSARFGEDGMRGYLRTEARSLDLAAVRSVFYRRPSSYAAPTAMSEQDGRFAKEQAKHGMAGIMASIRGRWVNHLWRAMEAEFKPSQLTVAREVGFTVPPTLITNSPQDAGEFAKAHGPIIYKPLQNTNLVGPDDNAAAVWVDEVTPDELDDSIRLTLHLFQRQVEKSADVRVTVIGNQVFSVRIESPYIDWRRDYDQLSYAVLDTPDHIARACRRYLDRFGLLFGAFDFGIAHDGSWVWYECNTGGQWYWLELETGLPMTAALADLLEIRS</sequence>
<dbReference type="GO" id="GO:0005737">
    <property type="term" value="C:cytoplasm"/>
    <property type="evidence" value="ECO:0007669"/>
    <property type="project" value="TreeGrafter"/>
</dbReference>
<dbReference type="InterPro" id="IPR026449">
    <property type="entry name" value="GRASP_SAV_5884"/>
</dbReference>
<accession>A0A4R6IZC3</accession>
<dbReference type="Proteomes" id="UP000295388">
    <property type="component" value="Unassembled WGS sequence"/>
</dbReference>
<dbReference type="Gene3D" id="3.30.470.20">
    <property type="entry name" value="ATP-grasp fold, B domain"/>
    <property type="match status" value="1"/>
</dbReference>
<protein>
    <submittedName>
        <fullName evidence="2">ATP-grasp ribosomal peptide maturase</fullName>
    </submittedName>
</protein>
<dbReference type="InterPro" id="IPR048936">
    <property type="entry name" value="MvdD-like_ATPgrasp"/>
</dbReference>
<evidence type="ECO:0000259" key="1">
    <source>
        <dbReference type="Pfam" id="PF21068"/>
    </source>
</evidence>
<dbReference type="PANTHER" id="PTHR21621">
    <property type="entry name" value="RIBOSOMAL PROTEIN S6 MODIFICATION PROTEIN"/>
    <property type="match status" value="1"/>
</dbReference>
<feature type="domain" description="MvdD-like pre-ATP grasp" evidence="1">
    <location>
        <begin position="7"/>
        <end position="122"/>
    </location>
</feature>
<dbReference type="RefSeq" id="WP_133806022.1">
    <property type="nucleotide sequence ID" value="NZ_SNWQ01000053.1"/>
</dbReference>
<evidence type="ECO:0000313" key="3">
    <source>
        <dbReference type="Proteomes" id="UP000295388"/>
    </source>
</evidence>